<dbReference type="RefSeq" id="WP_063919224.1">
    <property type="nucleotide sequence ID" value="NZ_CP016948.1"/>
</dbReference>
<dbReference type="EMBL" id="JADUMB010000001">
    <property type="protein sequence ID" value="MBH1919716.1"/>
    <property type="molecule type" value="Genomic_DNA"/>
</dbReference>
<reference evidence="3 4" key="1">
    <citation type="submission" date="2020-11" db="EMBL/GenBank/DDBJ databases">
        <title>Enhanced detection system for hospital associated transmission using whole genome sequencing surveillance.</title>
        <authorList>
            <person name="Harrison L.H."/>
            <person name="Van Tyne D."/>
            <person name="Marsh J.W."/>
            <person name="Griffith M.P."/>
            <person name="Snyder D.J."/>
            <person name="Cooper V.S."/>
            <person name="Mustapha M."/>
        </authorList>
    </citation>
    <scope>NUCLEOTIDE SEQUENCE [LARGE SCALE GENOMIC DNA]</scope>
    <source>
        <strain evidence="3 4">SER00227</strain>
    </source>
</reference>
<feature type="region of interest" description="Disordered" evidence="1">
    <location>
        <begin position="51"/>
        <end position="99"/>
    </location>
</feature>
<proteinExistence type="predicted"/>
<evidence type="ECO:0000256" key="1">
    <source>
        <dbReference type="SAM" id="MobiDB-lite"/>
    </source>
</evidence>
<comment type="caution">
    <text evidence="3">The sequence shown here is derived from an EMBL/GenBank/DDBJ whole genome shotgun (WGS) entry which is preliminary data.</text>
</comment>
<keyword evidence="2" id="KW-0732">Signal</keyword>
<evidence type="ECO:0000313" key="4">
    <source>
        <dbReference type="Proteomes" id="UP000635335"/>
    </source>
</evidence>
<evidence type="ECO:0000256" key="2">
    <source>
        <dbReference type="SAM" id="SignalP"/>
    </source>
</evidence>
<protein>
    <submittedName>
        <fullName evidence="3">Uncharacterized protein</fullName>
    </submittedName>
</protein>
<feature type="chain" id="PRO_5046423677" evidence="2">
    <location>
        <begin position="23"/>
        <end position="99"/>
    </location>
</feature>
<dbReference type="Proteomes" id="UP000635335">
    <property type="component" value="Unassembled WGS sequence"/>
</dbReference>
<organism evidence="3 4">
    <name type="scientific">Serratia surfactantfaciens</name>
    <dbReference type="NCBI Taxonomy" id="2741499"/>
    <lineage>
        <taxon>Bacteria</taxon>
        <taxon>Pseudomonadati</taxon>
        <taxon>Pseudomonadota</taxon>
        <taxon>Gammaproteobacteria</taxon>
        <taxon>Enterobacterales</taxon>
        <taxon>Yersiniaceae</taxon>
        <taxon>Serratia</taxon>
    </lineage>
</organism>
<feature type="compositionally biased region" description="Low complexity" evidence="1">
    <location>
        <begin position="75"/>
        <end position="84"/>
    </location>
</feature>
<sequence length="99" mass="10666">MAKIIFAMLVLLMPLLSQPANAVRYDRQCDGMSPVLFQKKLKDLAHDLRQEMATESPPVNDEALARRAECDVETGKAPATGGQPAPAPEEQNATSLSGC</sequence>
<feature type="compositionally biased region" description="Basic and acidic residues" evidence="1">
    <location>
        <begin position="63"/>
        <end position="74"/>
    </location>
</feature>
<keyword evidence="4" id="KW-1185">Reference proteome</keyword>
<name>A0ABS0LWN0_9GAMM</name>
<evidence type="ECO:0000313" key="3">
    <source>
        <dbReference type="EMBL" id="MBH1919716.1"/>
    </source>
</evidence>
<accession>A0ABS0LWN0</accession>
<feature type="signal peptide" evidence="2">
    <location>
        <begin position="1"/>
        <end position="22"/>
    </location>
</feature>
<gene>
    <name evidence="3" type="ORF">I5U16_06065</name>
</gene>